<evidence type="ECO:0000313" key="1">
    <source>
        <dbReference type="RefSeq" id="XP_059604436.1"/>
    </source>
</evidence>
<sequence>MEGWRRWFLERWMSSAYQLRLCGKRIDGAIRLLPGWAKSNSVGC</sequence>
<dbReference type="GeneID" id="84592551"/>
<dbReference type="KEGG" id="ang:An12g04200"/>
<name>A0AAJ8BXP6_ASPNG</name>
<dbReference type="AlphaFoldDB" id="A0AAJ8BXP6"/>
<accession>A0AAJ8BXP6</accession>
<reference evidence="1" key="1">
    <citation type="submission" date="2025-02" db="EMBL/GenBank/DDBJ databases">
        <authorList>
            <consortium name="NCBI Genome Project"/>
        </authorList>
    </citation>
    <scope>NUCLEOTIDE SEQUENCE</scope>
</reference>
<gene>
    <name evidence="1" type="ORF">An12g04200</name>
</gene>
<proteinExistence type="predicted"/>
<dbReference type="RefSeq" id="XP_059604436.1">
    <property type="nucleotide sequence ID" value="XM_059750839.1"/>
</dbReference>
<dbReference type="VEuPathDB" id="FungiDB:An12g04200"/>
<organism evidence="1">
    <name type="scientific">Aspergillus niger</name>
    <dbReference type="NCBI Taxonomy" id="5061"/>
    <lineage>
        <taxon>Eukaryota</taxon>
        <taxon>Fungi</taxon>
        <taxon>Dikarya</taxon>
        <taxon>Ascomycota</taxon>
        <taxon>Pezizomycotina</taxon>
        <taxon>Eurotiomycetes</taxon>
        <taxon>Eurotiomycetidae</taxon>
        <taxon>Eurotiales</taxon>
        <taxon>Aspergillaceae</taxon>
        <taxon>Aspergillus</taxon>
        <taxon>Aspergillus subgen. Circumdati</taxon>
    </lineage>
</organism>
<reference evidence="1" key="2">
    <citation type="submission" date="2025-08" db="UniProtKB">
        <authorList>
            <consortium name="RefSeq"/>
        </authorList>
    </citation>
    <scope>IDENTIFICATION</scope>
</reference>
<protein>
    <submittedName>
        <fullName evidence="1">Uncharacterized protein</fullName>
    </submittedName>
</protein>